<comment type="caution">
    <text evidence="3">The sequence shown here is derived from an EMBL/GenBank/DDBJ whole genome shotgun (WGS) entry which is preliminary data.</text>
</comment>
<evidence type="ECO:0000256" key="1">
    <source>
        <dbReference type="SAM" id="Phobius"/>
    </source>
</evidence>
<sequence length="125" mass="12815">MSRVDTQAAPSPSGWRTDEILADVLQHAAGTALVLAAWVLVFADQGRAAFSALVPGLVILALTGYNQVRFRPALERAVALAGAWTFLAPFLLGFAAGDAATWAHVVAGGMTAAAAAARLRIASAS</sequence>
<keyword evidence="1" id="KW-1133">Transmembrane helix</keyword>
<evidence type="ECO:0000313" key="3">
    <source>
        <dbReference type="EMBL" id="GJE74271.1"/>
    </source>
</evidence>
<dbReference type="Pfam" id="PF03779">
    <property type="entry name" value="SPW"/>
    <property type="match status" value="1"/>
</dbReference>
<feature type="transmembrane region" description="Helical" evidence="1">
    <location>
        <begin position="20"/>
        <end position="42"/>
    </location>
</feature>
<organism evidence="3 4">
    <name type="scientific">Methylorubrum suomiense</name>
    <dbReference type="NCBI Taxonomy" id="144191"/>
    <lineage>
        <taxon>Bacteria</taxon>
        <taxon>Pseudomonadati</taxon>
        <taxon>Pseudomonadota</taxon>
        <taxon>Alphaproteobacteria</taxon>
        <taxon>Hyphomicrobiales</taxon>
        <taxon>Methylobacteriaceae</taxon>
        <taxon>Methylorubrum</taxon>
    </lineage>
</organism>
<feature type="transmembrane region" description="Helical" evidence="1">
    <location>
        <begin position="77"/>
        <end position="96"/>
    </location>
</feature>
<reference evidence="3" key="2">
    <citation type="submission" date="2021-08" db="EMBL/GenBank/DDBJ databases">
        <authorList>
            <person name="Tani A."/>
            <person name="Ola A."/>
            <person name="Ogura Y."/>
            <person name="Katsura K."/>
            <person name="Hayashi T."/>
        </authorList>
    </citation>
    <scope>NUCLEOTIDE SEQUENCE</scope>
    <source>
        <strain evidence="3">DSM 14458</strain>
    </source>
</reference>
<keyword evidence="1" id="KW-0812">Transmembrane</keyword>
<dbReference type="RefSeq" id="WP_238307560.1">
    <property type="nucleotide sequence ID" value="NZ_BPRE01000002.1"/>
</dbReference>
<name>A0ABQ4UQ44_9HYPH</name>
<feature type="domain" description="SPW repeat-containing integral membrane" evidence="2">
    <location>
        <begin position="22"/>
        <end position="116"/>
    </location>
</feature>
<feature type="transmembrane region" description="Helical" evidence="1">
    <location>
        <begin position="48"/>
        <end position="65"/>
    </location>
</feature>
<keyword evidence="4" id="KW-1185">Reference proteome</keyword>
<dbReference type="InterPro" id="IPR005530">
    <property type="entry name" value="SPW"/>
</dbReference>
<dbReference type="EMBL" id="BPRE01000002">
    <property type="protein sequence ID" value="GJE74271.1"/>
    <property type="molecule type" value="Genomic_DNA"/>
</dbReference>
<keyword evidence="1" id="KW-0472">Membrane</keyword>
<proteinExistence type="predicted"/>
<accession>A0ABQ4UQ44</accession>
<evidence type="ECO:0000259" key="2">
    <source>
        <dbReference type="Pfam" id="PF03779"/>
    </source>
</evidence>
<evidence type="ECO:0000313" key="4">
    <source>
        <dbReference type="Proteomes" id="UP001055093"/>
    </source>
</evidence>
<gene>
    <name evidence="3" type="ORF">BGCPKDLD_0840</name>
</gene>
<protein>
    <recommendedName>
        <fullName evidence="2">SPW repeat-containing integral membrane domain-containing protein</fullName>
    </recommendedName>
</protein>
<dbReference type="Proteomes" id="UP001055093">
    <property type="component" value="Unassembled WGS sequence"/>
</dbReference>
<feature type="transmembrane region" description="Helical" evidence="1">
    <location>
        <begin position="102"/>
        <end position="121"/>
    </location>
</feature>
<reference evidence="3" key="1">
    <citation type="journal article" date="2021" name="Front. Microbiol.">
        <title>Comprehensive Comparative Genomics and Phenotyping of Methylobacterium Species.</title>
        <authorList>
            <person name="Alessa O."/>
            <person name="Ogura Y."/>
            <person name="Fujitani Y."/>
            <person name="Takami H."/>
            <person name="Hayashi T."/>
            <person name="Sahin N."/>
            <person name="Tani A."/>
        </authorList>
    </citation>
    <scope>NUCLEOTIDE SEQUENCE</scope>
    <source>
        <strain evidence="3">DSM 14458</strain>
    </source>
</reference>